<name>A0ABX0IX32_9BACL</name>
<evidence type="ECO:0000256" key="5">
    <source>
        <dbReference type="ARBA" id="ARBA00023136"/>
    </source>
</evidence>
<evidence type="ECO:0000313" key="8">
    <source>
        <dbReference type="EMBL" id="NHN28484.1"/>
    </source>
</evidence>
<organism evidence="8 9">
    <name type="scientific">Paenibacillus agricola</name>
    <dbReference type="NCBI Taxonomy" id="2716264"/>
    <lineage>
        <taxon>Bacteria</taxon>
        <taxon>Bacillati</taxon>
        <taxon>Bacillota</taxon>
        <taxon>Bacilli</taxon>
        <taxon>Bacillales</taxon>
        <taxon>Paenibacillaceae</taxon>
        <taxon>Paenibacillus</taxon>
    </lineage>
</organism>
<evidence type="ECO:0000256" key="2">
    <source>
        <dbReference type="ARBA" id="ARBA00022475"/>
    </source>
</evidence>
<feature type="domain" description="VTT" evidence="7">
    <location>
        <begin position="37"/>
        <end position="155"/>
    </location>
</feature>
<protein>
    <recommendedName>
        <fullName evidence="6">TVP38/TMEM64 family membrane protein</fullName>
    </recommendedName>
</protein>
<evidence type="ECO:0000313" key="9">
    <source>
        <dbReference type="Proteomes" id="UP001165962"/>
    </source>
</evidence>
<proteinExistence type="inferred from homology"/>
<dbReference type="EMBL" id="JAAOIW010000001">
    <property type="protein sequence ID" value="NHN28484.1"/>
    <property type="molecule type" value="Genomic_DNA"/>
</dbReference>
<keyword evidence="4 6" id="KW-1133">Transmembrane helix</keyword>
<dbReference type="PANTHER" id="PTHR12677:SF59">
    <property type="entry name" value="GOLGI APPARATUS MEMBRANE PROTEIN TVP38-RELATED"/>
    <property type="match status" value="1"/>
</dbReference>
<dbReference type="Proteomes" id="UP001165962">
    <property type="component" value="Unassembled WGS sequence"/>
</dbReference>
<dbReference type="InterPro" id="IPR015414">
    <property type="entry name" value="TMEM64"/>
</dbReference>
<evidence type="ECO:0000256" key="3">
    <source>
        <dbReference type="ARBA" id="ARBA00022692"/>
    </source>
</evidence>
<feature type="transmembrane region" description="Helical" evidence="6">
    <location>
        <begin position="135"/>
        <end position="153"/>
    </location>
</feature>
<feature type="transmembrane region" description="Helical" evidence="6">
    <location>
        <begin position="18"/>
        <end position="41"/>
    </location>
</feature>
<evidence type="ECO:0000256" key="4">
    <source>
        <dbReference type="ARBA" id="ARBA00022989"/>
    </source>
</evidence>
<feature type="transmembrane region" description="Helical" evidence="6">
    <location>
        <begin position="104"/>
        <end position="123"/>
    </location>
</feature>
<keyword evidence="2 6" id="KW-1003">Cell membrane</keyword>
<accession>A0ABX0IX32</accession>
<feature type="transmembrane region" description="Helical" evidence="6">
    <location>
        <begin position="48"/>
        <end position="74"/>
    </location>
</feature>
<evidence type="ECO:0000256" key="1">
    <source>
        <dbReference type="ARBA" id="ARBA00004651"/>
    </source>
</evidence>
<feature type="transmembrane region" description="Helical" evidence="6">
    <location>
        <begin position="165"/>
        <end position="184"/>
    </location>
</feature>
<evidence type="ECO:0000259" key="7">
    <source>
        <dbReference type="Pfam" id="PF09335"/>
    </source>
</evidence>
<evidence type="ECO:0000256" key="6">
    <source>
        <dbReference type="RuleBase" id="RU366058"/>
    </source>
</evidence>
<dbReference type="PANTHER" id="PTHR12677">
    <property type="entry name" value="GOLGI APPARATUS MEMBRANE PROTEIN TVP38-RELATED"/>
    <property type="match status" value="1"/>
</dbReference>
<sequence>MGNWSVDRLSDFLNTWGIWGHVIGALLAFIQTMIPLIPFVVVAGANVLLFGLWLGVLVNYVMSVLGAIAIFWLARNFGRHWIERKLERYAYIQLFNDRMEHNGFFYIAVSRVIPVLPSFGINWAAAVMRVKTRDFILGTIVGNLPTVLLESFIGHDLLHFEHNKSRLFILLGIFIILLVIGHICKNKWFRTDEKTTK</sequence>
<gene>
    <name evidence="8" type="ORF">G9U52_01405</name>
</gene>
<reference evidence="8" key="1">
    <citation type="submission" date="2020-03" db="EMBL/GenBank/DDBJ databases">
        <title>Draft sequencing of Paenibacilllus sp. S3N08.</title>
        <authorList>
            <person name="Kim D.-U."/>
        </authorList>
    </citation>
    <scope>NUCLEOTIDE SEQUENCE</scope>
    <source>
        <strain evidence="8">S3N08</strain>
    </source>
</reference>
<dbReference type="RefSeq" id="WP_166145070.1">
    <property type="nucleotide sequence ID" value="NZ_JAAOIW010000001.1"/>
</dbReference>
<comment type="similarity">
    <text evidence="6">Belongs to the TVP38/TMEM64 family.</text>
</comment>
<keyword evidence="3 6" id="KW-0812">Transmembrane</keyword>
<keyword evidence="5 6" id="KW-0472">Membrane</keyword>
<comment type="subcellular location">
    <subcellularLocation>
        <location evidence="1 6">Cell membrane</location>
        <topology evidence="1 6">Multi-pass membrane protein</topology>
    </subcellularLocation>
</comment>
<dbReference type="InterPro" id="IPR032816">
    <property type="entry name" value="VTT_dom"/>
</dbReference>
<comment type="caution">
    <text evidence="8">The sequence shown here is derived from an EMBL/GenBank/DDBJ whole genome shotgun (WGS) entry which is preliminary data.</text>
</comment>
<dbReference type="Pfam" id="PF09335">
    <property type="entry name" value="VTT_dom"/>
    <property type="match status" value="1"/>
</dbReference>
<keyword evidence="9" id="KW-1185">Reference proteome</keyword>